<keyword evidence="9 10" id="KW-0119">Carbohydrate metabolism</keyword>
<comment type="function">
    <text evidence="2 10">Catalyzes the formation of the alpha-1,6-glucosidic linkages in glycogen by scission of a 1,4-alpha-linked oligosaccharide from growing alpha-1,4-glucan chains and the subsequent attachment of the oligosaccharide to the alpha-1,6 position.</text>
</comment>
<dbReference type="InterPro" id="IPR013783">
    <property type="entry name" value="Ig-like_fold"/>
</dbReference>
<evidence type="ECO:0000256" key="9">
    <source>
        <dbReference type="ARBA" id="ARBA00023277"/>
    </source>
</evidence>
<dbReference type="GO" id="GO:0005829">
    <property type="term" value="C:cytosol"/>
    <property type="evidence" value="ECO:0007669"/>
    <property type="project" value="TreeGrafter"/>
</dbReference>
<evidence type="ECO:0000313" key="15">
    <source>
        <dbReference type="Proteomes" id="UP000660047"/>
    </source>
</evidence>
<dbReference type="Pfam" id="PF22019">
    <property type="entry name" value="GlgB_N"/>
    <property type="match status" value="1"/>
</dbReference>
<dbReference type="InterPro" id="IPR017853">
    <property type="entry name" value="GH"/>
</dbReference>
<dbReference type="SUPFAM" id="SSF81296">
    <property type="entry name" value="E set domains"/>
    <property type="match status" value="2"/>
</dbReference>
<dbReference type="InterPro" id="IPR006407">
    <property type="entry name" value="GlgB"/>
</dbReference>
<evidence type="ECO:0000256" key="12">
    <source>
        <dbReference type="SAM" id="MobiDB-lite"/>
    </source>
</evidence>
<dbReference type="EMBL" id="BLYL01000007">
    <property type="protein sequence ID" value="GFO94368.1"/>
    <property type="molecule type" value="Genomic_DNA"/>
</dbReference>
<keyword evidence="8 10" id="KW-0320">Glycogen biosynthesis</keyword>
<dbReference type="EC" id="2.4.1.18" evidence="10"/>
<dbReference type="Pfam" id="PF02806">
    <property type="entry name" value="Alpha-amylase_C"/>
    <property type="match status" value="1"/>
</dbReference>
<evidence type="ECO:0000256" key="4">
    <source>
        <dbReference type="ARBA" id="ARBA00009000"/>
    </source>
</evidence>
<dbReference type="RefSeq" id="WP_015533190.1">
    <property type="nucleotide sequence ID" value="NZ_BLYL01000007.1"/>
</dbReference>
<dbReference type="Gene3D" id="3.20.20.80">
    <property type="entry name" value="Glycosidases"/>
    <property type="match status" value="1"/>
</dbReference>
<keyword evidence="6 10" id="KW-0328">Glycosyltransferase</keyword>
<dbReference type="GO" id="GO:0003844">
    <property type="term" value="F:1,4-alpha-glucan branching enzyme activity"/>
    <property type="evidence" value="ECO:0007669"/>
    <property type="project" value="UniProtKB-UniRule"/>
</dbReference>
<name>A0AAI9NY57_9FIRM</name>
<dbReference type="InterPro" id="IPR014756">
    <property type="entry name" value="Ig_E-set"/>
</dbReference>
<dbReference type="InterPro" id="IPR044143">
    <property type="entry name" value="GlgB_N_E_set_prok"/>
</dbReference>
<evidence type="ECO:0000259" key="13">
    <source>
        <dbReference type="SMART" id="SM00642"/>
    </source>
</evidence>
<dbReference type="InterPro" id="IPR006048">
    <property type="entry name" value="A-amylase/branching_C"/>
</dbReference>
<feature type="active site" description="Proton donor" evidence="10 11">
    <location>
        <position position="472"/>
    </location>
</feature>
<accession>A0AAI9NY57</accession>
<evidence type="ECO:0000256" key="11">
    <source>
        <dbReference type="PIRSR" id="PIRSR000463-1"/>
    </source>
</evidence>
<comment type="pathway">
    <text evidence="3 10">Glycan biosynthesis; glycogen biosynthesis.</text>
</comment>
<dbReference type="FunFam" id="2.60.40.10:FF:000169">
    <property type="entry name" value="1,4-alpha-glucan branching enzyme GlgB"/>
    <property type="match status" value="1"/>
</dbReference>
<dbReference type="Proteomes" id="UP000660047">
    <property type="component" value="Unassembled WGS sequence"/>
</dbReference>
<evidence type="ECO:0000313" key="14">
    <source>
        <dbReference type="EMBL" id="GFO94368.1"/>
    </source>
</evidence>
<dbReference type="PANTHER" id="PTHR43651:SF3">
    <property type="entry name" value="1,4-ALPHA-GLUCAN-BRANCHING ENZYME"/>
    <property type="match status" value="1"/>
</dbReference>
<dbReference type="InterPro" id="IPR004193">
    <property type="entry name" value="Glyco_hydro_13_N"/>
</dbReference>
<evidence type="ECO:0000256" key="2">
    <source>
        <dbReference type="ARBA" id="ARBA00002953"/>
    </source>
</evidence>
<sequence length="850" mass="97653">MRKRIEEWINWVLYDELIASKINAPKHLLGIHDYGEGQIIVVYKPGAIRVEVTSRTGKKIHTMEQMTNEGLFAIYFDKKEYDGNKYNVVTTYEDGTIINSADPYSFESLITNFDTYLFAEGRHYNIYEKLGAHPMTIDGVRGTYFAVWAPHARRVSVVGDFNLWDGNVNPMQITANEGIYELFLPGVEPGAVYKYQIMTRYGEILYKADPYGNQCQMRPENASVVADISSYKWKDTSWMKDRSKISRTDRMRMPMSIYEMHLGSWHKKVEDDDAGFYTYRELAPMVADYLNEMGYTHVELMGISEYPFDGSWGYQVTNYYAPTSRYGDAVDFMYFVDYMHSKGISVILDWVPAHFPRDAHGLGRFDGMPLYEHPDPRRGEHPDWGTYIFDYGRNEVANFLTANALFWVEKFHIDGLRVDAVASMLYLDYGKQDGQWLPNEHGGNENLEAIALMQNINSIMEERNPGAYLIAEESTAWAGVTAPASMDGLGFLFKWNMGWMNDFLEYMQMDPYFRQNNQNMLTFSLSYAYAENYVLVISHDEVVHLKRSMIEKMPGSEEDKFANLRTAYGFMYGHPGKKLLFMGQEFAQPREWSEARSLDWFVLDNPLNQGMERYVKALNKLYNTNDAMYANDTDPMGFEWTDCDHPDMSILSFVRRGSTPKKQLLFVCNFTPVERDNYSIPVPCYTTYKEILNSDDVQFGGKGRLNGKPVKAVDKKNARTPYSIDITVPPLSTVVFEYDYTDMTPELEKKEAEAKAAAKKRVDAAKRKAAAAQKKAEEIKKDAEKKAAELKKEAEKKADELKKEAEKKTAELKKEASEISEEVKDDIADIEKSVVAVADDIKKDIKARKK</sequence>
<dbReference type="InterPro" id="IPR006047">
    <property type="entry name" value="GH13_cat_dom"/>
</dbReference>
<dbReference type="InterPro" id="IPR054169">
    <property type="entry name" value="GlgB_N"/>
</dbReference>
<evidence type="ECO:0000256" key="8">
    <source>
        <dbReference type="ARBA" id="ARBA00023056"/>
    </source>
</evidence>
<dbReference type="Pfam" id="PF02922">
    <property type="entry name" value="CBM_48"/>
    <property type="match status" value="1"/>
</dbReference>
<dbReference type="GO" id="GO:0005978">
    <property type="term" value="P:glycogen biosynthetic process"/>
    <property type="evidence" value="ECO:0007669"/>
    <property type="project" value="UniProtKB-UniRule"/>
</dbReference>
<dbReference type="HAMAP" id="MF_00685">
    <property type="entry name" value="GlgB"/>
    <property type="match status" value="1"/>
</dbReference>
<protein>
    <recommendedName>
        <fullName evidence="10">1,4-alpha-glucan branching enzyme GlgB</fullName>
        <ecNumber evidence="10">2.4.1.18</ecNumber>
    </recommendedName>
    <alternativeName>
        <fullName evidence="10">1,4-alpha-D-glucan:1,4-alpha-D-glucan 6-glucosyl-transferase</fullName>
    </alternativeName>
    <alternativeName>
        <fullName evidence="10">Alpha-(1-&gt;4)-glucan branching enzyme</fullName>
    </alternativeName>
    <alternativeName>
        <fullName evidence="10">Glycogen branching enzyme</fullName>
        <shortName evidence="10">BE</shortName>
    </alternativeName>
</protein>
<feature type="compositionally biased region" description="Basic and acidic residues" evidence="12">
    <location>
        <begin position="774"/>
        <end position="822"/>
    </location>
</feature>
<dbReference type="NCBIfam" id="TIGR01515">
    <property type="entry name" value="branching_enzym"/>
    <property type="match status" value="1"/>
</dbReference>
<dbReference type="AlphaFoldDB" id="A0AAI9NY57"/>
<dbReference type="NCBIfam" id="NF003811">
    <property type="entry name" value="PRK05402.1"/>
    <property type="match status" value="1"/>
</dbReference>
<reference evidence="14" key="1">
    <citation type="submission" date="2020-06" db="EMBL/GenBank/DDBJ databases">
        <title>Characterization of fructooligosaccharide metabolism and fructooligosaccharide-degrading enzymes in human commensal butyrate producers.</title>
        <authorList>
            <person name="Tanno H."/>
            <person name="Fujii T."/>
            <person name="Hirano K."/>
            <person name="Maeno S."/>
            <person name="Tonozuka T."/>
            <person name="Sakamoto M."/>
            <person name="Ohkuma M."/>
            <person name="Tochio T."/>
            <person name="Endo A."/>
        </authorList>
    </citation>
    <scope>NUCLEOTIDE SEQUENCE</scope>
    <source>
        <strain evidence="14">JCM 31265</strain>
    </source>
</reference>
<dbReference type="FunFam" id="3.20.20.80:FF:000003">
    <property type="entry name" value="1,4-alpha-glucan branching enzyme GlgB"/>
    <property type="match status" value="1"/>
</dbReference>
<evidence type="ECO:0000256" key="10">
    <source>
        <dbReference type="HAMAP-Rule" id="MF_00685"/>
    </source>
</evidence>
<dbReference type="PIRSF" id="PIRSF000463">
    <property type="entry name" value="GlgB"/>
    <property type="match status" value="1"/>
</dbReference>
<dbReference type="NCBIfam" id="NF008967">
    <property type="entry name" value="PRK12313.1"/>
    <property type="match status" value="1"/>
</dbReference>
<dbReference type="CDD" id="cd06503">
    <property type="entry name" value="ATP-synt_Fo_b"/>
    <property type="match status" value="1"/>
</dbReference>
<comment type="subunit">
    <text evidence="10">Monomer.</text>
</comment>
<feature type="active site" description="Nucleophile" evidence="10 11">
    <location>
        <position position="419"/>
    </location>
</feature>
<comment type="caution">
    <text evidence="14">The sequence shown here is derived from an EMBL/GenBank/DDBJ whole genome shotgun (WGS) entry which is preliminary data.</text>
</comment>
<evidence type="ECO:0000256" key="3">
    <source>
        <dbReference type="ARBA" id="ARBA00004964"/>
    </source>
</evidence>
<dbReference type="Gene3D" id="2.60.40.10">
    <property type="entry name" value="Immunoglobulins"/>
    <property type="match status" value="1"/>
</dbReference>
<dbReference type="SMART" id="SM00642">
    <property type="entry name" value="Aamy"/>
    <property type="match status" value="1"/>
</dbReference>
<dbReference type="Gene3D" id="2.60.40.1180">
    <property type="entry name" value="Golgi alpha-mannosidase II"/>
    <property type="match status" value="1"/>
</dbReference>
<dbReference type="SUPFAM" id="SSF51011">
    <property type="entry name" value="Glycosyl hydrolase domain"/>
    <property type="match status" value="1"/>
</dbReference>
<keyword evidence="7 10" id="KW-0808">Transferase</keyword>
<feature type="domain" description="Glycosyl hydrolase family 13 catalytic" evidence="13">
    <location>
        <begin position="259"/>
        <end position="611"/>
    </location>
</feature>
<dbReference type="FunFam" id="2.60.40.1180:FF:000002">
    <property type="entry name" value="1,4-alpha-glucan branching enzyme GlgB"/>
    <property type="match status" value="1"/>
</dbReference>
<comment type="catalytic activity">
    <reaction evidence="1 10">
        <text>Transfers a segment of a (1-&gt;4)-alpha-D-glucan chain to a primary hydroxy group in a similar glucan chain.</text>
        <dbReference type="EC" id="2.4.1.18"/>
    </reaction>
</comment>
<gene>
    <name evidence="14" type="primary">glgB_1</name>
    <name evidence="10" type="synonym">glgB</name>
    <name evidence="14" type="ORF">COEU31_14140</name>
</gene>
<dbReference type="PANTHER" id="PTHR43651">
    <property type="entry name" value="1,4-ALPHA-GLUCAN-BRANCHING ENZYME"/>
    <property type="match status" value="1"/>
</dbReference>
<dbReference type="CDD" id="cd02855">
    <property type="entry name" value="E_set_GBE_prok_N"/>
    <property type="match status" value="1"/>
</dbReference>
<dbReference type="GO" id="GO:0043169">
    <property type="term" value="F:cation binding"/>
    <property type="evidence" value="ECO:0007669"/>
    <property type="project" value="InterPro"/>
</dbReference>
<feature type="region of interest" description="Disordered" evidence="12">
    <location>
        <begin position="773"/>
        <end position="822"/>
    </location>
</feature>
<evidence type="ECO:0000256" key="6">
    <source>
        <dbReference type="ARBA" id="ARBA00022676"/>
    </source>
</evidence>
<dbReference type="GO" id="GO:0004553">
    <property type="term" value="F:hydrolase activity, hydrolyzing O-glycosyl compounds"/>
    <property type="evidence" value="ECO:0007669"/>
    <property type="project" value="InterPro"/>
</dbReference>
<dbReference type="InterPro" id="IPR013780">
    <property type="entry name" value="Glyco_hydro_b"/>
</dbReference>
<dbReference type="SUPFAM" id="SSF51445">
    <property type="entry name" value="(Trans)glycosidases"/>
    <property type="match status" value="1"/>
</dbReference>
<evidence type="ECO:0000256" key="7">
    <source>
        <dbReference type="ARBA" id="ARBA00022679"/>
    </source>
</evidence>
<organism evidence="14 15">
    <name type="scientific">Coprococcus eutactus</name>
    <dbReference type="NCBI Taxonomy" id="33043"/>
    <lineage>
        <taxon>Bacteria</taxon>
        <taxon>Bacillati</taxon>
        <taxon>Bacillota</taxon>
        <taxon>Clostridia</taxon>
        <taxon>Lachnospirales</taxon>
        <taxon>Lachnospiraceae</taxon>
        <taxon>Coprococcus</taxon>
    </lineage>
</organism>
<comment type="similarity">
    <text evidence="4 10">Belongs to the glycosyl hydrolase 13 family. GlgB subfamily.</text>
</comment>
<dbReference type="CDD" id="cd11322">
    <property type="entry name" value="AmyAc_Glg_BE"/>
    <property type="match status" value="1"/>
</dbReference>
<dbReference type="InterPro" id="IPR037439">
    <property type="entry name" value="Branching_enzy"/>
</dbReference>
<dbReference type="Pfam" id="PF00128">
    <property type="entry name" value="Alpha-amylase"/>
    <property type="match status" value="1"/>
</dbReference>
<proteinExistence type="inferred from homology"/>
<evidence type="ECO:0000256" key="5">
    <source>
        <dbReference type="ARBA" id="ARBA00022600"/>
    </source>
</evidence>
<keyword evidence="5 10" id="KW-0321">Glycogen metabolism</keyword>
<evidence type="ECO:0000256" key="1">
    <source>
        <dbReference type="ARBA" id="ARBA00000826"/>
    </source>
</evidence>